<dbReference type="GeneID" id="33324713"/>
<dbReference type="KEGG" id="tce:A3L02_08090"/>
<protein>
    <submittedName>
        <fullName evidence="1">Uncharacterized protein</fullName>
    </submittedName>
</protein>
<sequence length="195" mass="22064">MRQVFSIFLVSLLVFSALCLSGAPNKSGQPSLNKTSIQSSKGLTQEIMTFLSEARRNIEKCNTTLKKPLAPWSKREYLNMTVLNETTIKLSGRMYGYAVLGIWNVSLNGEAQLKGYKILWEQSKNSTTSGGQKIDFRIYKENVIVGSFTYWYIPFQLDSFCVVIDSKPLNLPNGNTLTFIFMHAEKGDLWLVLLE</sequence>
<gene>
    <name evidence="1" type="ORF">A3L02_08090</name>
</gene>
<organism evidence="1 2">
    <name type="scientific">Thermococcus celer Vu 13 = JCM 8558</name>
    <dbReference type="NCBI Taxonomy" id="1293037"/>
    <lineage>
        <taxon>Archaea</taxon>
        <taxon>Methanobacteriati</taxon>
        <taxon>Methanobacteriota</taxon>
        <taxon>Thermococci</taxon>
        <taxon>Thermococcales</taxon>
        <taxon>Thermococcaceae</taxon>
        <taxon>Thermococcus</taxon>
    </lineage>
</organism>
<dbReference type="RefSeq" id="WP_088863445.1">
    <property type="nucleotide sequence ID" value="NZ_CP014854.1"/>
</dbReference>
<keyword evidence="2" id="KW-1185">Reference proteome</keyword>
<name>A0A218P3N1_THECE</name>
<proteinExistence type="predicted"/>
<accession>A0A218P3N1</accession>
<reference evidence="1 2" key="1">
    <citation type="submission" date="2016-03" db="EMBL/GenBank/DDBJ databases">
        <title>Complete genome sequence of Thermococcus celer.</title>
        <authorList>
            <person name="Oger P.M."/>
        </authorList>
    </citation>
    <scope>NUCLEOTIDE SEQUENCE [LARGE SCALE GENOMIC DNA]</scope>
    <source>
        <strain evidence="1 2">Vu 13</strain>
    </source>
</reference>
<dbReference type="EMBL" id="CP014854">
    <property type="protein sequence ID" value="ASI99522.1"/>
    <property type="molecule type" value="Genomic_DNA"/>
</dbReference>
<dbReference type="AlphaFoldDB" id="A0A218P3N1"/>
<evidence type="ECO:0000313" key="2">
    <source>
        <dbReference type="Proteomes" id="UP000197156"/>
    </source>
</evidence>
<dbReference type="OrthoDB" id="99221at2157"/>
<dbReference type="Proteomes" id="UP000197156">
    <property type="component" value="Chromosome"/>
</dbReference>
<evidence type="ECO:0000313" key="1">
    <source>
        <dbReference type="EMBL" id="ASI99522.1"/>
    </source>
</evidence>